<dbReference type="Proteomes" id="UP000237916">
    <property type="component" value="Unassembled WGS sequence"/>
</dbReference>
<feature type="transmembrane region" description="Helical" evidence="1">
    <location>
        <begin position="6"/>
        <end position="27"/>
    </location>
</feature>
<name>A0A2S7Z9K9_9FIRM</name>
<keyword evidence="1" id="KW-1133">Transmembrane helix</keyword>
<protein>
    <recommendedName>
        <fullName evidence="4">DUF3784 domain-containing protein</fullName>
    </recommendedName>
</protein>
<feature type="transmembrane region" description="Helical" evidence="1">
    <location>
        <begin position="108"/>
        <end position="125"/>
    </location>
</feature>
<dbReference type="AlphaFoldDB" id="A0A2S7Z9K9"/>
<evidence type="ECO:0000313" key="2">
    <source>
        <dbReference type="EMBL" id="PQL19958.1"/>
    </source>
</evidence>
<feature type="transmembrane region" description="Helical" evidence="1">
    <location>
        <begin position="48"/>
        <end position="67"/>
    </location>
</feature>
<keyword evidence="1" id="KW-0472">Membrane</keyword>
<keyword evidence="3" id="KW-1185">Reference proteome</keyword>
<proteinExistence type="predicted"/>
<keyword evidence="1" id="KW-0812">Transmembrane</keyword>
<dbReference type="OrthoDB" id="9955920at2"/>
<evidence type="ECO:0000256" key="1">
    <source>
        <dbReference type="SAM" id="Phobius"/>
    </source>
</evidence>
<comment type="caution">
    <text evidence="2">The sequence shown here is derived from an EMBL/GenBank/DDBJ whole genome shotgun (WGS) entry which is preliminary data.</text>
</comment>
<dbReference type="EMBL" id="PPDB01000003">
    <property type="protein sequence ID" value="PQL19958.1"/>
    <property type="molecule type" value="Genomic_DNA"/>
</dbReference>
<evidence type="ECO:0008006" key="4">
    <source>
        <dbReference type="Google" id="ProtNLM"/>
    </source>
</evidence>
<reference evidence="2 3" key="1">
    <citation type="submission" date="2018-01" db="EMBL/GenBank/DDBJ databases">
        <title>Draft genome sequences of clinical isolates and type strains of oral Veillonella including Veillonella infantum sp., nov.</title>
        <authorList>
            <person name="Mashima I."/>
            <person name="Liao Y.-C."/>
            <person name="Sabharwal A."/>
            <person name="Haase E.M."/>
            <person name="Nakazawa F."/>
            <person name="Scannapieco F.A."/>
        </authorList>
    </citation>
    <scope>NUCLEOTIDE SEQUENCE [LARGE SCALE GENOMIC DNA]</scope>
    <source>
        <strain evidence="2 3">JCM 15641</strain>
    </source>
</reference>
<organism evidence="2 3">
    <name type="scientific">Veillonella denticariosi JCM 15641</name>
    <dbReference type="NCBI Taxonomy" id="1298594"/>
    <lineage>
        <taxon>Bacteria</taxon>
        <taxon>Bacillati</taxon>
        <taxon>Bacillota</taxon>
        <taxon>Negativicutes</taxon>
        <taxon>Veillonellales</taxon>
        <taxon>Veillonellaceae</taxon>
        <taxon>Veillonella</taxon>
    </lineage>
</organism>
<evidence type="ECO:0000313" key="3">
    <source>
        <dbReference type="Proteomes" id="UP000237916"/>
    </source>
</evidence>
<accession>A0A2S7Z9K9</accession>
<dbReference type="STRING" id="1298594.GCA_001312465_02411"/>
<dbReference type="RefSeq" id="WP_105090640.1">
    <property type="nucleotide sequence ID" value="NZ_PPDB01000003.1"/>
</dbReference>
<feature type="transmembrane region" description="Helical" evidence="1">
    <location>
        <begin position="73"/>
        <end position="96"/>
    </location>
</feature>
<gene>
    <name evidence="2" type="ORF">VEHSUH05_02410</name>
</gene>
<sequence length="131" mass="15244">MSKLETLGFFFVFMSMSLSIGLYKLEISKRVIDEEYEYIKRHRAFGDLTKYLAIIAIISIILLNFKFLIDKDYAFMACFGVAWGVFVLFTMCTGFYQKRNSLYYKRGLFAIFSILFGIAGSAYALKNIFFK</sequence>